<dbReference type="Proteomes" id="UP000290289">
    <property type="component" value="Chromosome 5"/>
</dbReference>
<dbReference type="STRING" id="3750.A0A498K517"/>
<dbReference type="AlphaFoldDB" id="A0A498K517"/>
<gene>
    <name evidence="3" type="ORF">DVH24_037960</name>
</gene>
<dbReference type="GO" id="GO:0005794">
    <property type="term" value="C:Golgi apparatus"/>
    <property type="evidence" value="ECO:0007669"/>
    <property type="project" value="TreeGrafter"/>
</dbReference>
<feature type="domain" description="Trichome birefringence-like C-terminal" evidence="2">
    <location>
        <begin position="87"/>
        <end position="132"/>
    </location>
</feature>
<dbReference type="InterPro" id="IPR026057">
    <property type="entry name" value="TBL_C"/>
</dbReference>
<evidence type="ECO:0000313" key="3">
    <source>
        <dbReference type="EMBL" id="RXI00412.1"/>
    </source>
</evidence>
<protein>
    <recommendedName>
        <fullName evidence="2">Trichome birefringence-like C-terminal domain-containing protein</fullName>
    </recommendedName>
</protein>
<dbReference type="GO" id="GO:0016413">
    <property type="term" value="F:O-acetyltransferase activity"/>
    <property type="evidence" value="ECO:0007669"/>
    <property type="project" value="InterPro"/>
</dbReference>
<evidence type="ECO:0000259" key="2">
    <source>
        <dbReference type="Pfam" id="PF13839"/>
    </source>
</evidence>
<sequence length="142" mass="16950">MVRYLRAVLLTKYEWQPKQDTRGDQDGLKGTYRVDVDIPTNDWANISDFYDVLSSHLFIVRANQYYRPLICQINLKLFLRIWYHTYKRMPFRADAHPAIWLGQKDVVLVWGQDCMHWCLPGVPDTWVDILSKLIHVGLEIRW</sequence>
<reference evidence="3 4" key="1">
    <citation type="submission" date="2018-10" db="EMBL/GenBank/DDBJ databases">
        <title>A high-quality apple genome assembly.</title>
        <authorList>
            <person name="Hu J."/>
        </authorList>
    </citation>
    <scope>NUCLEOTIDE SEQUENCE [LARGE SCALE GENOMIC DNA]</scope>
    <source>
        <strain evidence="4">cv. HFTH1</strain>
        <tissue evidence="3">Young leaf</tissue>
    </source>
</reference>
<dbReference type="Pfam" id="PF13839">
    <property type="entry name" value="PC-Esterase"/>
    <property type="match status" value="1"/>
</dbReference>
<comment type="similarity">
    <text evidence="1">Belongs to the PC-esterase family. TBL subfamily.</text>
</comment>
<dbReference type="PANTHER" id="PTHR32285">
    <property type="entry name" value="PROTEIN TRICHOME BIREFRINGENCE-LIKE 9-RELATED"/>
    <property type="match status" value="1"/>
</dbReference>
<accession>A0A498K517</accession>
<keyword evidence="4" id="KW-1185">Reference proteome</keyword>
<proteinExistence type="inferred from homology"/>
<evidence type="ECO:0000313" key="4">
    <source>
        <dbReference type="Proteomes" id="UP000290289"/>
    </source>
</evidence>
<evidence type="ECO:0000256" key="1">
    <source>
        <dbReference type="ARBA" id="ARBA00007727"/>
    </source>
</evidence>
<name>A0A498K517_MALDO</name>
<dbReference type="PANTHER" id="PTHR32285:SF23">
    <property type="entry name" value="PROTEIN TRICHOME BIREFRINGENCE-LIKE 12"/>
    <property type="match status" value="1"/>
</dbReference>
<organism evidence="3 4">
    <name type="scientific">Malus domestica</name>
    <name type="common">Apple</name>
    <name type="synonym">Pyrus malus</name>
    <dbReference type="NCBI Taxonomy" id="3750"/>
    <lineage>
        <taxon>Eukaryota</taxon>
        <taxon>Viridiplantae</taxon>
        <taxon>Streptophyta</taxon>
        <taxon>Embryophyta</taxon>
        <taxon>Tracheophyta</taxon>
        <taxon>Spermatophyta</taxon>
        <taxon>Magnoliopsida</taxon>
        <taxon>eudicotyledons</taxon>
        <taxon>Gunneridae</taxon>
        <taxon>Pentapetalae</taxon>
        <taxon>rosids</taxon>
        <taxon>fabids</taxon>
        <taxon>Rosales</taxon>
        <taxon>Rosaceae</taxon>
        <taxon>Amygdaloideae</taxon>
        <taxon>Maleae</taxon>
        <taxon>Malus</taxon>
    </lineage>
</organism>
<dbReference type="InterPro" id="IPR029962">
    <property type="entry name" value="TBL"/>
</dbReference>
<dbReference type="EMBL" id="RDQH01000331">
    <property type="protein sequence ID" value="RXI00412.1"/>
    <property type="molecule type" value="Genomic_DNA"/>
</dbReference>
<comment type="caution">
    <text evidence="3">The sequence shown here is derived from an EMBL/GenBank/DDBJ whole genome shotgun (WGS) entry which is preliminary data.</text>
</comment>